<proteinExistence type="predicted"/>
<dbReference type="EMBL" id="PGCJ01000056">
    <property type="protein sequence ID" value="PLW53774.1"/>
    <property type="molecule type" value="Genomic_DNA"/>
</dbReference>
<evidence type="ECO:0000313" key="4">
    <source>
        <dbReference type="Proteomes" id="UP000235392"/>
    </source>
</evidence>
<name>A0A2N5VUV0_9BASI</name>
<evidence type="ECO:0000313" key="2">
    <source>
        <dbReference type="EMBL" id="PLW53774.1"/>
    </source>
</evidence>
<dbReference type="AlphaFoldDB" id="A0A2N5VUV0"/>
<keyword evidence="3" id="KW-1185">Reference proteome</keyword>
<evidence type="ECO:0000313" key="3">
    <source>
        <dbReference type="Proteomes" id="UP000235388"/>
    </source>
</evidence>
<comment type="caution">
    <text evidence="2">The sequence shown here is derived from an EMBL/GenBank/DDBJ whole genome shotgun (WGS) entry which is preliminary data.</text>
</comment>
<evidence type="ECO:0000313" key="1">
    <source>
        <dbReference type="EMBL" id="PLW36190.1"/>
    </source>
</evidence>
<gene>
    <name evidence="2" type="ORF">PCANC_03628</name>
    <name evidence="1" type="ORF">PCASD_10449</name>
</gene>
<sequence>MSLGFNSSQRLIPEAMQARSGRNVLAMDTRGDAGGAQAEHFIRSWNAIILQLHTLPPGCSKLSQPVHQYRSKDVTGAIAADTPKSHTCYRAVTQ</sequence>
<protein>
    <submittedName>
        <fullName evidence="2">Uncharacterized protein</fullName>
    </submittedName>
</protein>
<dbReference type="Proteomes" id="UP000235392">
    <property type="component" value="Unassembled WGS sequence"/>
</dbReference>
<dbReference type="Proteomes" id="UP000235388">
    <property type="component" value="Unassembled WGS sequence"/>
</dbReference>
<accession>A0A2N5VUV0</accession>
<reference evidence="3 4" key="1">
    <citation type="submission" date="2017-11" db="EMBL/GenBank/DDBJ databases">
        <title>De novo assembly and phasing of dikaryotic genomes from two isolates of Puccinia coronata f. sp. avenae, the causal agent of oat crown rust.</title>
        <authorList>
            <person name="Miller M.E."/>
            <person name="Zhang Y."/>
            <person name="Omidvar V."/>
            <person name="Sperschneider J."/>
            <person name="Schwessinger B."/>
            <person name="Raley C."/>
            <person name="Palmer J.M."/>
            <person name="Garnica D."/>
            <person name="Upadhyaya N."/>
            <person name="Rathjen J."/>
            <person name="Taylor J.M."/>
            <person name="Park R.F."/>
            <person name="Dodds P.N."/>
            <person name="Hirsch C.D."/>
            <person name="Kianian S.F."/>
            <person name="Figueroa M."/>
        </authorList>
    </citation>
    <scope>NUCLEOTIDE SEQUENCE [LARGE SCALE GENOMIC DNA]</scope>
    <source>
        <strain evidence="2">12NC29</strain>
        <strain evidence="1">12SD80</strain>
    </source>
</reference>
<organism evidence="2 3">
    <name type="scientific">Puccinia coronata f. sp. avenae</name>
    <dbReference type="NCBI Taxonomy" id="200324"/>
    <lineage>
        <taxon>Eukaryota</taxon>
        <taxon>Fungi</taxon>
        <taxon>Dikarya</taxon>
        <taxon>Basidiomycota</taxon>
        <taxon>Pucciniomycotina</taxon>
        <taxon>Pucciniomycetes</taxon>
        <taxon>Pucciniales</taxon>
        <taxon>Pucciniaceae</taxon>
        <taxon>Puccinia</taxon>
    </lineage>
</organism>
<dbReference type="EMBL" id="PGCI01000164">
    <property type="protein sequence ID" value="PLW36190.1"/>
    <property type="molecule type" value="Genomic_DNA"/>
</dbReference>